<dbReference type="AlphaFoldDB" id="A0A3N4HQ19"/>
<dbReference type="STRING" id="1160509.A0A3N4HQ19"/>
<evidence type="ECO:0000313" key="2">
    <source>
        <dbReference type="EMBL" id="RPA75407.1"/>
    </source>
</evidence>
<sequence length="414" mass="45871">MAKTKSQKKKDRRSASATTKTGTTVSNNPFVKPTASPSTSAPTQDITAALAEATTLLATSPTTALAKLHDILTTNPTSLPALELAAEISVETGDLPTARSLFLRSVELDPTGLPESSGGSGPEKFLFLAQLSEHGGLEAVSWYERGLEALRRLNVEYENKPVKTAEDHKRGREVKRKIISALCALVEIYMTDLCMSPDAESRCERYVSEALLISPDGSSAEALQTLASIRISQERLDDAKVALSRAYDVWKDIDVSCATEEETERIPEYGARVVFAKLLIEMEMLEDAVDVLERLQNEDDAVVDVWYLGGWCLFLLGEKQGEKEKAGVKLGEEEETKRELWESAREWLGHCKNLYMQLDWDDEGIKQHTIELLQAITAELGEATESKNDEEDDDEEEGDWDDFSDDEDEEMGGQ</sequence>
<dbReference type="Gene3D" id="1.25.40.10">
    <property type="entry name" value="Tetratricopeptide repeat domain"/>
    <property type="match status" value="1"/>
</dbReference>
<feature type="region of interest" description="Disordered" evidence="1">
    <location>
        <begin position="1"/>
        <end position="42"/>
    </location>
</feature>
<proteinExistence type="predicted"/>
<evidence type="ECO:0000256" key="1">
    <source>
        <dbReference type="SAM" id="MobiDB-lite"/>
    </source>
</evidence>
<accession>A0A3N4HQ19</accession>
<feature type="region of interest" description="Disordered" evidence="1">
    <location>
        <begin position="381"/>
        <end position="414"/>
    </location>
</feature>
<dbReference type="InterPro" id="IPR011990">
    <property type="entry name" value="TPR-like_helical_dom_sf"/>
</dbReference>
<dbReference type="CDD" id="cd24142">
    <property type="entry name" value="ACL4-like"/>
    <property type="match status" value="1"/>
</dbReference>
<dbReference type="Proteomes" id="UP000275078">
    <property type="component" value="Unassembled WGS sequence"/>
</dbReference>
<dbReference type="SUPFAM" id="SSF48452">
    <property type="entry name" value="TPR-like"/>
    <property type="match status" value="1"/>
</dbReference>
<gene>
    <name evidence="2" type="ORF">BJ508DRAFT_418150</name>
</gene>
<dbReference type="EMBL" id="ML119764">
    <property type="protein sequence ID" value="RPA75407.1"/>
    <property type="molecule type" value="Genomic_DNA"/>
</dbReference>
<feature type="compositionally biased region" description="Polar residues" evidence="1">
    <location>
        <begin position="15"/>
        <end position="42"/>
    </location>
</feature>
<keyword evidence="3" id="KW-1185">Reference proteome</keyword>
<organism evidence="2 3">
    <name type="scientific">Ascobolus immersus RN42</name>
    <dbReference type="NCBI Taxonomy" id="1160509"/>
    <lineage>
        <taxon>Eukaryota</taxon>
        <taxon>Fungi</taxon>
        <taxon>Dikarya</taxon>
        <taxon>Ascomycota</taxon>
        <taxon>Pezizomycotina</taxon>
        <taxon>Pezizomycetes</taxon>
        <taxon>Pezizales</taxon>
        <taxon>Ascobolaceae</taxon>
        <taxon>Ascobolus</taxon>
    </lineage>
</organism>
<reference evidence="2 3" key="1">
    <citation type="journal article" date="2018" name="Nat. Ecol. Evol.">
        <title>Pezizomycetes genomes reveal the molecular basis of ectomycorrhizal truffle lifestyle.</title>
        <authorList>
            <person name="Murat C."/>
            <person name="Payen T."/>
            <person name="Noel B."/>
            <person name="Kuo A."/>
            <person name="Morin E."/>
            <person name="Chen J."/>
            <person name="Kohler A."/>
            <person name="Krizsan K."/>
            <person name="Balestrini R."/>
            <person name="Da Silva C."/>
            <person name="Montanini B."/>
            <person name="Hainaut M."/>
            <person name="Levati E."/>
            <person name="Barry K.W."/>
            <person name="Belfiori B."/>
            <person name="Cichocki N."/>
            <person name="Clum A."/>
            <person name="Dockter R.B."/>
            <person name="Fauchery L."/>
            <person name="Guy J."/>
            <person name="Iotti M."/>
            <person name="Le Tacon F."/>
            <person name="Lindquist E.A."/>
            <person name="Lipzen A."/>
            <person name="Malagnac F."/>
            <person name="Mello A."/>
            <person name="Molinier V."/>
            <person name="Miyauchi S."/>
            <person name="Poulain J."/>
            <person name="Riccioni C."/>
            <person name="Rubini A."/>
            <person name="Sitrit Y."/>
            <person name="Splivallo R."/>
            <person name="Traeger S."/>
            <person name="Wang M."/>
            <person name="Zifcakova L."/>
            <person name="Wipf D."/>
            <person name="Zambonelli A."/>
            <person name="Paolocci F."/>
            <person name="Nowrousian M."/>
            <person name="Ottonello S."/>
            <person name="Baldrian P."/>
            <person name="Spatafora J.W."/>
            <person name="Henrissat B."/>
            <person name="Nagy L.G."/>
            <person name="Aury J.M."/>
            <person name="Wincker P."/>
            <person name="Grigoriev I.V."/>
            <person name="Bonfante P."/>
            <person name="Martin F.M."/>
        </authorList>
    </citation>
    <scope>NUCLEOTIDE SEQUENCE [LARGE SCALE GENOMIC DNA]</scope>
    <source>
        <strain evidence="2 3">RN42</strain>
    </source>
</reference>
<evidence type="ECO:0000313" key="3">
    <source>
        <dbReference type="Proteomes" id="UP000275078"/>
    </source>
</evidence>
<evidence type="ECO:0008006" key="4">
    <source>
        <dbReference type="Google" id="ProtNLM"/>
    </source>
</evidence>
<dbReference type="OrthoDB" id="1914839at2759"/>
<feature type="compositionally biased region" description="Basic residues" evidence="1">
    <location>
        <begin position="1"/>
        <end position="12"/>
    </location>
</feature>
<name>A0A3N4HQ19_ASCIM</name>
<feature type="compositionally biased region" description="Acidic residues" evidence="1">
    <location>
        <begin position="388"/>
        <end position="414"/>
    </location>
</feature>
<protein>
    <recommendedName>
        <fullName evidence="4">TPR-like protein</fullName>
    </recommendedName>
</protein>